<dbReference type="NCBIfam" id="TIGR01498">
    <property type="entry name" value="folK"/>
    <property type="match status" value="1"/>
</dbReference>
<evidence type="ECO:0000313" key="14">
    <source>
        <dbReference type="EMBL" id="MBI2678130.1"/>
    </source>
</evidence>
<comment type="caution">
    <text evidence="14">The sequence shown here is derived from an EMBL/GenBank/DDBJ whole genome shotgun (WGS) entry which is preliminary data.</text>
</comment>
<accession>A0A932EQS1</accession>
<dbReference type="PANTHER" id="PTHR43071:SF1">
    <property type="entry name" value="2-AMINO-4-HYDROXY-6-HYDROXYMETHYLDIHYDROPTERIDINE PYROPHOSPHOKINASE"/>
    <property type="match status" value="1"/>
</dbReference>
<name>A0A932EQS1_9BACT</name>
<dbReference type="Gene3D" id="3.30.70.560">
    <property type="entry name" value="7,8-Dihydro-6-hydroxymethylpterin-pyrophosphokinase HPPK"/>
    <property type="match status" value="1"/>
</dbReference>
<dbReference type="GO" id="GO:0003848">
    <property type="term" value="F:2-amino-4-hydroxy-6-hydroxymethyldihydropteridine diphosphokinase activity"/>
    <property type="evidence" value="ECO:0007669"/>
    <property type="project" value="UniProtKB-EC"/>
</dbReference>
<keyword evidence="8" id="KW-0067">ATP-binding</keyword>
<evidence type="ECO:0000256" key="1">
    <source>
        <dbReference type="ARBA" id="ARBA00005051"/>
    </source>
</evidence>
<comment type="similarity">
    <text evidence="2">Belongs to the HPPK family.</text>
</comment>
<organism evidence="14 15">
    <name type="scientific">Candidatus Korobacter versatilis</name>
    <dbReference type="NCBI Taxonomy" id="658062"/>
    <lineage>
        <taxon>Bacteria</taxon>
        <taxon>Pseudomonadati</taxon>
        <taxon>Acidobacteriota</taxon>
        <taxon>Terriglobia</taxon>
        <taxon>Terriglobales</taxon>
        <taxon>Candidatus Korobacteraceae</taxon>
        <taxon>Candidatus Korobacter</taxon>
    </lineage>
</organism>
<comment type="function">
    <text evidence="10">Catalyzes the transfer of pyrophosphate from adenosine triphosphate (ATP) to 6-hydroxymethyl-7,8-dihydropterin, an enzymatic step in folate biosynthesis pathway.</text>
</comment>
<sequence length="171" mass="18879">MKKLVYLGLGSDLGDRRANLDAAIGRIAELGVIKAQSSFYETEPMEMAQQSGAPQWFLNCALVLETELMPKQLLGRLLEIERGLGRKRPRGAAAEVKTPRTIDLDILMFGSSVVEAPGLVIPHPAMHLRRFVLEPLAEIAADVRHPVFKRSVREMRDALPKDSGAVKKLAQ</sequence>
<dbReference type="Proteomes" id="UP000779809">
    <property type="component" value="Unassembled WGS sequence"/>
</dbReference>
<dbReference type="InterPro" id="IPR035907">
    <property type="entry name" value="Hppk_sf"/>
</dbReference>
<evidence type="ECO:0000256" key="6">
    <source>
        <dbReference type="ARBA" id="ARBA00022741"/>
    </source>
</evidence>
<evidence type="ECO:0000256" key="9">
    <source>
        <dbReference type="ARBA" id="ARBA00022909"/>
    </source>
</evidence>
<proteinExistence type="inferred from homology"/>
<keyword evidence="6" id="KW-0547">Nucleotide-binding</keyword>
<dbReference type="EC" id="2.7.6.3" evidence="3"/>
<evidence type="ECO:0000256" key="7">
    <source>
        <dbReference type="ARBA" id="ARBA00022777"/>
    </source>
</evidence>
<dbReference type="SUPFAM" id="SSF55083">
    <property type="entry name" value="6-hydroxymethyl-7,8-dihydropterin pyrophosphokinase, HPPK"/>
    <property type="match status" value="1"/>
</dbReference>
<evidence type="ECO:0000313" key="15">
    <source>
        <dbReference type="Proteomes" id="UP000779809"/>
    </source>
</evidence>
<keyword evidence="9" id="KW-0289">Folate biosynthesis</keyword>
<evidence type="ECO:0000256" key="8">
    <source>
        <dbReference type="ARBA" id="ARBA00022840"/>
    </source>
</evidence>
<evidence type="ECO:0000256" key="11">
    <source>
        <dbReference type="ARBA" id="ARBA00029766"/>
    </source>
</evidence>
<evidence type="ECO:0000256" key="4">
    <source>
        <dbReference type="ARBA" id="ARBA00016218"/>
    </source>
</evidence>
<evidence type="ECO:0000256" key="2">
    <source>
        <dbReference type="ARBA" id="ARBA00005810"/>
    </source>
</evidence>
<dbReference type="PANTHER" id="PTHR43071">
    <property type="entry name" value="2-AMINO-4-HYDROXY-6-HYDROXYMETHYLDIHYDROPTERIDINE PYROPHOSPHOKINASE"/>
    <property type="match status" value="1"/>
</dbReference>
<keyword evidence="7" id="KW-0418">Kinase</keyword>
<gene>
    <name evidence="14" type="primary">folK</name>
    <name evidence="14" type="ORF">HYX28_05065</name>
</gene>
<dbReference type="EMBL" id="JACPNR010000006">
    <property type="protein sequence ID" value="MBI2678130.1"/>
    <property type="molecule type" value="Genomic_DNA"/>
</dbReference>
<dbReference type="GO" id="GO:0016301">
    <property type="term" value="F:kinase activity"/>
    <property type="evidence" value="ECO:0007669"/>
    <property type="project" value="UniProtKB-KW"/>
</dbReference>
<dbReference type="CDD" id="cd00483">
    <property type="entry name" value="HPPK"/>
    <property type="match status" value="1"/>
</dbReference>
<evidence type="ECO:0000259" key="13">
    <source>
        <dbReference type="Pfam" id="PF01288"/>
    </source>
</evidence>
<dbReference type="InterPro" id="IPR000550">
    <property type="entry name" value="Hppk"/>
</dbReference>
<evidence type="ECO:0000256" key="10">
    <source>
        <dbReference type="ARBA" id="ARBA00029409"/>
    </source>
</evidence>
<evidence type="ECO:0000256" key="5">
    <source>
        <dbReference type="ARBA" id="ARBA00022679"/>
    </source>
</evidence>
<reference evidence="14" key="1">
    <citation type="submission" date="2020-07" db="EMBL/GenBank/DDBJ databases">
        <title>Huge and variable diversity of episymbiotic CPR bacteria and DPANN archaea in groundwater ecosystems.</title>
        <authorList>
            <person name="He C.Y."/>
            <person name="Keren R."/>
            <person name="Whittaker M."/>
            <person name="Farag I.F."/>
            <person name="Doudna J."/>
            <person name="Cate J.H.D."/>
            <person name="Banfield J.F."/>
        </authorList>
    </citation>
    <scope>NUCLEOTIDE SEQUENCE</scope>
    <source>
        <strain evidence="14">NC_groundwater_580_Pr5_B-0.1um_64_19</strain>
    </source>
</reference>
<evidence type="ECO:0000256" key="3">
    <source>
        <dbReference type="ARBA" id="ARBA00013253"/>
    </source>
</evidence>
<keyword evidence="5 14" id="KW-0808">Transferase</keyword>
<evidence type="ECO:0000256" key="12">
    <source>
        <dbReference type="ARBA" id="ARBA00033413"/>
    </source>
</evidence>
<comment type="pathway">
    <text evidence="1">Cofactor biosynthesis; tetrahydrofolate biosynthesis; 2-amino-4-hydroxy-6-hydroxymethyl-7,8-dihydropteridine diphosphate from 7,8-dihydroneopterin triphosphate: step 4/4.</text>
</comment>
<dbReference type="Pfam" id="PF01288">
    <property type="entry name" value="HPPK"/>
    <property type="match status" value="1"/>
</dbReference>
<dbReference type="GO" id="GO:0005524">
    <property type="term" value="F:ATP binding"/>
    <property type="evidence" value="ECO:0007669"/>
    <property type="project" value="UniProtKB-KW"/>
</dbReference>
<dbReference type="GO" id="GO:0046656">
    <property type="term" value="P:folic acid biosynthetic process"/>
    <property type="evidence" value="ECO:0007669"/>
    <property type="project" value="UniProtKB-KW"/>
</dbReference>
<dbReference type="AlphaFoldDB" id="A0A932EQS1"/>
<feature type="domain" description="7,8-dihydro-6-hydroxymethylpterin-pyrophosphokinase" evidence="13">
    <location>
        <begin position="6"/>
        <end position="140"/>
    </location>
</feature>
<protein>
    <recommendedName>
        <fullName evidence="4">2-amino-4-hydroxy-6-hydroxymethyldihydropteridine pyrophosphokinase</fullName>
        <ecNumber evidence="3">2.7.6.3</ecNumber>
    </recommendedName>
    <alternativeName>
        <fullName evidence="11">6-hydroxymethyl-7,8-dihydropterin pyrophosphokinase</fullName>
    </alternativeName>
    <alternativeName>
        <fullName evidence="12">7,8-dihydro-6-hydroxymethylpterin-pyrophosphokinase</fullName>
    </alternativeName>
</protein>